<dbReference type="InterPro" id="IPR009305">
    <property type="entry name" value="Mpo1-like"/>
</dbReference>
<protein>
    <submittedName>
        <fullName evidence="2">Uncharacterized protein</fullName>
    </submittedName>
</protein>
<name>A0AAP0IRI3_9MAGN</name>
<dbReference type="EMBL" id="JBBNAF010000008">
    <property type="protein sequence ID" value="KAK9120403.1"/>
    <property type="molecule type" value="Genomic_DNA"/>
</dbReference>
<gene>
    <name evidence="2" type="ORF">Syun_018020</name>
</gene>
<organism evidence="2 3">
    <name type="scientific">Stephania yunnanensis</name>
    <dbReference type="NCBI Taxonomy" id="152371"/>
    <lineage>
        <taxon>Eukaryota</taxon>
        <taxon>Viridiplantae</taxon>
        <taxon>Streptophyta</taxon>
        <taxon>Embryophyta</taxon>
        <taxon>Tracheophyta</taxon>
        <taxon>Spermatophyta</taxon>
        <taxon>Magnoliopsida</taxon>
        <taxon>Ranunculales</taxon>
        <taxon>Menispermaceae</taxon>
        <taxon>Menispermoideae</taxon>
        <taxon>Cissampelideae</taxon>
        <taxon>Stephania</taxon>
    </lineage>
</organism>
<comment type="caution">
    <text evidence="2">The sequence shown here is derived from an EMBL/GenBank/DDBJ whole genome shotgun (WGS) entry which is preliminary data.</text>
</comment>
<sequence>MNFRSLDELWAFYMSQHSKPSTRRWHFAGTLTALLILISSIIFAWWVIFFVPIFGDYRPCEEYESKPYAVLEAPAEAVDKVEDLSEENRKNVIENTT</sequence>
<keyword evidence="1" id="KW-0472">Membrane</keyword>
<keyword evidence="1" id="KW-0812">Transmembrane</keyword>
<evidence type="ECO:0000313" key="2">
    <source>
        <dbReference type="EMBL" id="KAK9120403.1"/>
    </source>
</evidence>
<accession>A0AAP0IRI3</accession>
<reference evidence="2 3" key="1">
    <citation type="submission" date="2024-01" db="EMBL/GenBank/DDBJ databases">
        <title>Genome assemblies of Stephania.</title>
        <authorList>
            <person name="Yang L."/>
        </authorList>
    </citation>
    <scope>NUCLEOTIDE SEQUENCE [LARGE SCALE GENOMIC DNA]</scope>
    <source>
        <strain evidence="2">YNDBR</strain>
        <tissue evidence="2">Leaf</tissue>
    </source>
</reference>
<dbReference type="Proteomes" id="UP001420932">
    <property type="component" value="Unassembled WGS sequence"/>
</dbReference>
<dbReference type="PANTHER" id="PTHR34205">
    <property type="entry name" value="TRANSMEMBRANE PROTEIN"/>
    <property type="match status" value="1"/>
</dbReference>
<dbReference type="AlphaFoldDB" id="A0AAP0IRI3"/>
<feature type="transmembrane region" description="Helical" evidence="1">
    <location>
        <begin position="25"/>
        <end position="48"/>
    </location>
</feature>
<keyword evidence="1" id="KW-1133">Transmembrane helix</keyword>
<evidence type="ECO:0000313" key="3">
    <source>
        <dbReference type="Proteomes" id="UP001420932"/>
    </source>
</evidence>
<dbReference type="Pfam" id="PF06127">
    <property type="entry name" value="Mpo1-like"/>
    <property type="match status" value="1"/>
</dbReference>
<dbReference type="PANTHER" id="PTHR34205:SF2">
    <property type="entry name" value="DUF962 DOMAIN-CONTAINING PROTEIN"/>
    <property type="match status" value="1"/>
</dbReference>
<evidence type="ECO:0000256" key="1">
    <source>
        <dbReference type="SAM" id="Phobius"/>
    </source>
</evidence>
<keyword evidence="3" id="KW-1185">Reference proteome</keyword>
<proteinExistence type="predicted"/>